<dbReference type="Proteomes" id="UP001060085">
    <property type="component" value="Linkage Group LG03"/>
</dbReference>
<reference evidence="2" key="1">
    <citation type="journal article" date="2023" name="Nat. Plants">
        <title>Single-cell RNA sequencing provides a high-resolution roadmap for understanding the multicellular compartmentation of specialized metabolism.</title>
        <authorList>
            <person name="Sun S."/>
            <person name="Shen X."/>
            <person name="Li Y."/>
            <person name="Li Y."/>
            <person name="Wang S."/>
            <person name="Li R."/>
            <person name="Zhang H."/>
            <person name="Shen G."/>
            <person name="Guo B."/>
            <person name="Wei J."/>
            <person name="Xu J."/>
            <person name="St-Pierre B."/>
            <person name="Chen S."/>
            <person name="Sun C."/>
        </authorList>
    </citation>
    <scope>NUCLEOTIDE SEQUENCE [LARGE SCALE GENOMIC DNA]</scope>
</reference>
<evidence type="ECO:0000313" key="1">
    <source>
        <dbReference type="EMBL" id="KAI5673020.1"/>
    </source>
</evidence>
<proteinExistence type="predicted"/>
<sequence>MDTTYKANKYNMRLLEVVRMTPICENFTVATAFMSNEHDTTYRWFIQNWKNVVGVGNCGFRVVANFLFGDESHWPKVYRRTSYDLQHHMNMYVSLFGLVERVYELIKKTYWGRTCYWLNSTDMRWMPAASIVGPMTISSRYTS</sequence>
<keyword evidence="2" id="KW-1185">Reference proteome</keyword>
<evidence type="ECO:0000313" key="2">
    <source>
        <dbReference type="Proteomes" id="UP001060085"/>
    </source>
</evidence>
<comment type="caution">
    <text evidence="1">The sequence shown here is derived from an EMBL/GenBank/DDBJ whole genome shotgun (WGS) entry which is preliminary data.</text>
</comment>
<name>A0ACC0BK69_CATRO</name>
<organism evidence="1 2">
    <name type="scientific">Catharanthus roseus</name>
    <name type="common">Madagascar periwinkle</name>
    <name type="synonym">Vinca rosea</name>
    <dbReference type="NCBI Taxonomy" id="4058"/>
    <lineage>
        <taxon>Eukaryota</taxon>
        <taxon>Viridiplantae</taxon>
        <taxon>Streptophyta</taxon>
        <taxon>Embryophyta</taxon>
        <taxon>Tracheophyta</taxon>
        <taxon>Spermatophyta</taxon>
        <taxon>Magnoliopsida</taxon>
        <taxon>eudicotyledons</taxon>
        <taxon>Gunneridae</taxon>
        <taxon>Pentapetalae</taxon>
        <taxon>asterids</taxon>
        <taxon>lamiids</taxon>
        <taxon>Gentianales</taxon>
        <taxon>Apocynaceae</taxon>
        <taxon>Rauvolfioideae</taxon>
        <taxon>Vinceae</taxon>
        <taxon>Catharanthinae</taxon>
        <taxon>Catharanthus</taxon>
    </lineage>
</organism>
<protein>
    <submittedName>
        <fullName evidence="1">Uncharacterized protein</fullName>
    </submittedName>
</protein>
<dbReference type="EMBL" id="CM044703">
    <property type="protein sequence ID" value="KAI5673020.1"/>
    <property type="molecule type" value="Genomic_DNA"/>
</dbReference>
<gene>
    <name evidence="1" type="ORF">M9H77_13384</name>
</gene>
<accession>A0ACC0BK69</accession>